<protein>
    <submittedName>
        <fullName evidence="5">Mago-bind domain-containing protein</fullName>
    </submittedName>
</protein>
<evidence type="ECO:0000256" key="1">
    <source>
        <dbReference type="ARBA" id="ARBA00009394"/>
    </source>
</evidence>
<dbReference type="SMART" id="SM01273">
    <property type="entry name" value="Mago-bind"/>
    <property type="match status" value="1"/>
</dbReference>
<feature type="domain" description="WIBG Mago-binding" evidence="2">
    <location>
        <begin position="12"/>
        <end position="38"/>
    </location>
</feature>
<dbReference type="Pfam" id="PF09282">
    <property type="entry name" value="Mago-bind"/>
    <property type="match status" value="1"/>
</dbReference>
<organism evidence="5">
    <name type="scientific">Schistocephalus solidus</name>
    <name type="common">Tapeworm</name>
    <dbReference type="NCBI Taxonomy" id="70667"/>
    <lineage>
        <taxon>Eukaryota</taxon>
        <taxon>Metazoa</taxon>
        <taxon>Spiralia</taxon>
        <taxon>Lophotrochozoa</taxon>
        <taxon>Platyhelminthes</taxon>
        <taxon>Cestoda</taxon>
        <taxon>Eucestoda</taxon>
        <taxon>Diphyllobothriidea</taxon>
        <taxon>Diphyllobothriidae</taxon>
        <taxon>Schistocephalus</taxon>
    </lineage>
</organism>
<evidence type="ECO:0000313" key="3">
    <source>
        <dbReference type="EMBL" id="VDL90718.1"/>
    </source>
</evidence>
<evidence type="ECO:0000313" key="4">
    <source>
        <dbReference type="Proteomes" id="UP000275846"/>
    </source>
</evidence>
<accession>A0A183SJD5</accession>
<evidence type="ECO:0000313" key="5">
    <source>
        <dbReference type="WBParaSite" id="SSLN_0000448001-mRNA-1"/>
    </source>
</evidence>
<dbReference type="PANTHER" id="PTHR22959:SF0">
    <property type="entry name" value="PARTNER OF Y14 AND MAGO"/>
    <property type="match status" value="1"/>
</dbReference>
<proteinExistence type="inferred from homology"/>
<dbReference type="GO" id="GO:1903259">
    <property type="term" value="P:exon-exon junction complex disassembly"/>
    <property type="evidence" value="ECO:0007669"/>
    <property type="project" value="InterPro"/>
</dbReference>
<comment type="similarity">
    <text evidence="1">Belongs to the pym family.</text>
</comment>
<dbReference type="AlphaFoldDB" id="A0A183SJD5"/>
<dbReference type="PANTHER" id="PTHR22959">
    <property type="entry name" value="PYM PROTEIN"/>
    <property type="match status" value="1"/>
</dbReference>
<dbReference type="WBParaSite" id="SSLN_0000448001-mRNA-1">
    <property type="protein sequence ID" value="SSLN_0000448001-mRNA-1"/>
    <property type="gene ID" value="SSLN_0000448001"/>
</dbReference>
<dbReference type="OrthoDB" id="21625at2759"/>
<reference evidence="5" key="1">
    <citation type="submission" date="2016-06" db="UniProtKB">
        <authorList>
            <consortium name="WormBaseParasite"/>
        </authorList>
    </citation>
    <scope>IDENTIFICATION</scope>
</reference>
<keyword evidence="4" id="KW-1185">Reference proteome</keyword>
<dbReference type="InterPro" id="IPR036348">
    <property type="entry name" value="WIBG_N_sf"/>
</dbReference>
<reference evidence="3 4" key="2">
    <citation type="submission" date="2018-11" db="EMBL/GenBank/DDBJ databases">
        <authorList>
            <consortium name="Pathogen Informatics"/>
        </authorList>
    </citation>
    <scope>NUCLEOTIDE SEQUENCE [LARGE SCALE GENOMIC DNA]</scope>
    <source>
        <strain evidence="3 4">NST_G2</strain>
    </source>
</reference>
<dbReference type="GO" id="GO:0003723">
    <property type="term" value="F:RNA binding"/>
    <property type="evidence" value="ECO:0007669"/>
    <property type="project" value="TreeGrafter"/>
</dbReference>
<evidence type="ECO:0000259" key="2">
    <source>
        <dbReference type="SMART" id="SM01273"/>
    </source>
</evidence>
<dbReference type="InterPro" id="IPR015362">
    <property type="entry name" value="WIBG_mago-bd"/>
</dbReference>
<name>A0A183SJD5_SCHSO</name>
<dbReference type="InterPro" id="IPR039333">
    <property type="entry name" value="PYM1"/>
</dbReference>
<dbReference type="GO" id="GO:0035145">
    <property type="term" value="C:exon-exon junction complex"/>
    <property type="evidence" value="ECO:0007669"/>
    <property type="project" value="TreeGrafter"/>
</dbReference>
<dbReference type="Proteomes" id="UP000275846">
    <property type="component" value="Unassembled WGS sequence"/>
</dbReference>
<dbReference type="STRING" id="70667.A0A183SJD5"/>
<dbReference type="SUPFAM" id="SSF101931">
    <property type="entry name" value="Pym (Within the bgcn gene intron protein, WIBG), N-terminal domain"/>
    <property type="match status" value="1"/>
</dbReference>
<gene>
    <name evidence="3" type="ORF">SSLN_LOCUS4333</name>
</gene>
<dbReference type="EMBL" id="UYSU01032829">
    <property type="protein sequence ID" value="VDL90718.1"/>
    <property type="molecule type" value="Genomic_DNA"/>
</dbReference>
<sequence length="87" mass="9697">MPSDLCFQHEIGEHVIPASRRPDGTWRKEIKVKAGYIPPDETPGDGKPSHIISNILVLFIPARSQQLSRFHPDLHIDVLRAAAAHPC</sequence>
<dbReference type="GO" id="GO:0005737">
    <property type="term" value="C:cytoplasm"/>
    <property type="evidence" value="ECO:0007669"/>
    <property type="project" value="TreeGrafter"/>
</dbReference>